<protein>
    <submittedName>
        <fullName evidence="2">Uncharacterized protein</fullName>
    </submittedName>
</protein>
<dbReference type="Proteomes" id="UP000762676">
    <property type="component" value="Unassembled WGS sequence"/>
</dbReference>
<reference evidence="2 3" key="1">
    <citation type="journal article" date="2021" name="Elife">
        <title>Chloroplast acquisition without the gene transfer in kleptoplastic sea slugs, Plakobranchus ocellatus.</title>
        <authorList>
            <person name="Maeda T."/>
            <person name="Takahashi S."/>
            <person name="Yoshida T."/>
            <person name="Shimamura S."/>
            <person name="Takaki Y."/>
            <person name="Nagai Y."/>
            <person name="Toyoda A."/>
            <person name="Suzuki Y."/>
            <person name="Arimoto A."/>
            <person name="Ishii H."/>
            <person name="Satoh N."/>
            <person name="Nishiyama T."/>
            <person name="Hasebe M."/>
            <person name="Maruyama T."/>
            <person name="Minagawa J."/>
            <person name="Obokata J."/>
            <person name="Shigenobu S."/>
        </authorList>
    </citation>
    <scope>NUCLEOTIDE SEQUENCE [LARGE SCALE GENOMIC DNA]</scope>
</reference>
<evidence type="ECO:0000256" key="1">
    <source>
        <dbReference type="SAM" id="MobiDB-lite"/>
    </source>
</evidence>
<feature type="compositionally biased region" description="Polar residues" evidence="1">
    <location>
        <begin position="81"/>
        <end position="99"/>
    </location>
</feature>
<feature type="compositionally biased region" description="Low complexity" evidence="1">
    <location>
        <begin position="100"/>
        <end position="115"/>
    </location>
</feature>
<dbReference type="AlphaFoldDB" id="A0AAV4ECZ2"/>
<proteinExistence type="predicted"/>
<feature type="compositionally biased region" description="Low complexity" evidence="1">
    <location>
        <begin position="28"/>
        <end position="38"/>
    </location>
</feature>
<feature type="region of interest" description="Disordered" evidence="1">
    <location>
        <begin position="1"/>
        <end position="179"/>
    </location>
</feature>
<dbReference type="EMBL" id="BMAT01010690">
    <property type="protein sequence ID" value="GFR58684.1"/>
    <property type="molecule type" value="Genomic_DNA"/>
</dbReference>
<sequence>MSSSRDKLLLKRQSPLLDVPETMELTAPSPSSSPQESPNAGENRREIAVQRRPRQSIDGVQVYRDLVNSKSFMEGNKCSREPNQSISMISDPSNTGGDPSSTSKGGNNNNSSKKNGWAKIAWRSKRSKGSLSDVENNGQTKKEKRRASCADRPGTLSLTSLSSSPSLSSTMPPKSGSYPVGLKMKLRAIGKFSTLENMCKNKTVSKDLDDPMNNGDVCLMEHNPNRILKVSWFSTNT</sequence>
<organism evidence="2 3">
    <name type="scientific">Elysia marginata</name>
    <dbReference type="NCBI Taxonomy" id="1093978"/>
    <lineage>
        <taxon>Eukaryota</taxon>
        <taxon>Metazoa</taxon>
        <taxon>Spiralia</taxon>
        <taxon>Lophotrochozoa</taxon>
        <taxon>Mollusca</taxon>
        <taxon>Gastropoda</taxon>
        <taxon>Heterobranchia</taxon>
        <taxon>Euthyneura</taxon>
        <taxon>Panpulmonata</taxon>
        <taxon>Sacoglossa</taxon>
        <taxon>Placobranchoidea</taxon>
        <taxon>Plakobranchidae</taxon>
        <taxon>Elysia</taxon>
    </lineage>
</organism>
<keyword evidence="3" id="KW-1185">Reference proteome</keyword>
<feature type="compositionally biased region" description="Low complexity" evidence="1">
    <location>
        <begin position="155"/>
        <end position="175"/>
    </location>
</feature>
<accession>A0AAV4ECZ2</accession>
<evidence type="ECO:0000313" key="2">
    <source>
        <dbReference type="EMBL" id="GFR58684.1"/>
    </source>
</evidence>
<evidence type="ECO:0000313" key="3">
    <source>
        <dbReference type="Proteomes" id="UP000762676"/>
    </source>
</evidence>
<name>A0AAV4ECZ2_9GAST</name>
<gene>
    <name evidence="2" type="ORF">ElyMa_005367100</name>
</gene>
<feature type="compositionally biased region" description="Polar residues" evidence="1">
    <location>
        <begin position="129"/>
        <end position="139"/>
    </location>
</feature>
<comment type="caution">
    <text evidence="2">The sequence shown here is derived from an EMBL/GenBank/DDBJ whole genome shotgun (WGS) entry which is preliminary data.</text>
</comment>